<evidence type="ECO:0000259" key="7">
    <source>
        <dbReference type="Pfam" id="PF09335"/>
    </source>
</evidence>
<dbReference type="PANTHER" id="PTHR42709">
    <property type="entry name" value="ALKALINE PHOSPHATASE LIKE PROTEIN"/>
    <property type="match status" value="1"/>
</dbReference>
<keyword evidence="5 6" id="KW-0472">Membrane</keyword>
<keyword evidence="3 6" id="KW-0812">Transmembrane</keyword>
<dbReference type="AlphaFoldDB" id="A0A8G0ZW49"/>
<evidence type="ECO:0000256" key="3">
    <source>
        <dbReference type="ARBA" id="ARBA00022692"/>
    </source>
</evidence>
<gene>
    <name evidence="8" type="ORF">JO391_19080</name>
</gene>
<dbReference type="InterPro" id="IPR032816">
    <property type="entry name" value="VTT_dom"/>
</dbReference>
<accession>A0A8G0ZW49</accession>
<evidence type="ECO:0000256" key="1">
    <source>
        <dbReference type="ARBA" id="ARBA00004651"/>
    </source>
</evidence>
<evidence type="ECO:0000256" key="4">
    <source>
        <dbReference type="ARBA" id="ARBA00022989"/>
    </source>
</evidence>
<evidence type="ECO:0000313" key="9">
    <source>
        <dbReference type="Proteomes" id="UP000826300"/>
    </source>
</evidence>
<comment type="subcellular location">
    <subcellularLocation>
        <location evidence="1">Cell membrane</location>
        <topology evidence="1">Multi-pass membrane protein</topology>
    </subcellularLocation>
</comment>
<dbReference type="Proteomes" id="UP000826300">
    <property type="component" value="Chromosome"/>
</dbReference>
<dbReference type="GO" id="GO:0005886">
    <property type="term" value="C:plasma membrane"/>
    <property type="evidence" value="ECO:0007669"/>
    <property type="project" value="UniProtKB-SubCell"/>
</dbReference>
<dbReference type="PANTHER" id="PTHR42709:SF6">
    <property type="entry name" value="UNDECAPRENYL PHOSPHATE TRANSPORTER A"/>
    <property type="match status" value="1"/>
</dbReference>
<feature type="transmembrane region" description="Helical" evidence="6">
    <location>
        <begin position="43"/>
        <end position="67"/>
    </location>
</feature>
<keyword evidence="9" id="KW-1185">Reference proteome</keyword>
<feature type="transmembrane region" description="Helical" evidence="6">
    <location>
        <begin position="132"/>
        <end position="157"/>
    </location>
</feature>
<dbReference type="KEGG" id="nsm:JO391_19080"/>
<dbReference type="EMBL" id="CP069370">
    <property type="protein sequence ID" value="QYZ69773.1"/>
    <property type="molecule type" value="Genomic_DNA"/>
</dbReference>
<sequence length="191" mass="20466">MADVASTISAIGAQGLPVLVPMAIVEGPIVTIVAGWLAKLGLIPVWGAIAALVIADLIGDSILYLIGRRGVARLPERWRRRLGLTDARLAQVAEHFRRHGPRTLVLGKLTHTAGALVLVTAGSARMPVLPFLWWNLLATIPKTAVFFLIGWLFGAALPDVENALFWAAILLLGGFAFALYRMTRSAGMPAE</sequence>
<feature type="transmembrane region" description="Helical" evidence="6">
    <location>
        <begin position="163"/>
        <end position="180"/>
    </location>
</feature>
<reference evidence="8" key="1">
    <citation type="submission" date="2021-02" db="EMBL/GenBank/DDBJ databases">
        <title>Rhodobacter shimadae sp. nov., an aerobic anoxygenic phototrophic bacterium isolated from a hot spring.</title>
        <authorList>
            <person name="Muramatsu S."/>
            <person name="Haruta S."/>
            <person name="Hirose S."/>
            <person name="Hanada S."/>
        </authorList>
    </citation>
    <scope>NUCLEOTIDE SEQUENCE</scope>
    <source>
        <strain evidence="8">N10</strain>
    </source>
</reference>
<evidence type="ECO:0000256" key="6">
    <source>
        <dbReference type="SAM" id="Phobius"/>
    </source>
</evidence>
<dbReference type="InterPro" id="IPR051311">
    <property type="entry name" value="DedA_domain"/>
</dbReference>
<dbReference type="RefSeq" id="WP_220661989.1">
    <property type="nucleotide sequence ID" value="NZ_CP069370.1"/>
</dbReference>
<evidence type="ECO:0000256" key="2">
    <source>
        <dbReference type="ARBA" id="ARBA00022475"/>
    </source>
</evidence>
<organism evidence="8 9">
    <name type="scientific">Neotabrizicola shimadae</name>
    <dbReference type="NCBI Taxonomy" id="2807096"/>
    <lineage>
        <taxon>Bacteria</taxon>
        <taxon>Pseudomonadati</taxon>
        <taxon>Pseudomonadota</taxon>
        <taxon>Alphaproteobacteria</taxon>
        <taxon>Rhodobacterales</taxon>
        <taxon>Paracoccaceae</taxon>
        <taxon>Neotabrizicola</taxon>
    </lineage>
</organism>
<name>A0A8G0ZW49_9RHOB</name>
<keyword evidence="4 6" id="KW-1133">Transmembrane helix</keyword>
<dbReference type="Pfam" id="PF09335">
    <property type="entry name" value="VTT_dom"/>
    <property type="match status" value="1"/>
</dbReference>
<evidence type="ECO:0000313" key="8">
    <source>
        <dbReference type="EMBL" id="QYZ69773.1"/>
    </source>
</evidence>
<evidence type="ECO:0000256" key="5">
    <source>
        <dbReference type="ARBA" id="ARBA00023136"/>
    </source>
</evidence>
<protein>
    <submittedName>
        <fullName evidence="8">DedA family protein</fullName>
    </submittedName>
</protein>
<proteinExistence type="predicted"/>
<feature type="domain" description="VTT" evidence="7">
    <location>
        <begin position="28"/>
        <end position="151"/>
    </location>
</feature>
<feature type="transmembrane region" description="Helical" evidence="6">
    <location>
        <begin position="16"/>
        <end position="37"/>
    </location>
</feature>
<keyword evidence="2" id="KW-1003">Cell membrane</keyword>